<name>A0ABQ9HKK9_9NEOP</name>
<gene>
    <name evidence="2" type="ORF">PR048_011091</name>
</gene>
<evidence type="ECO:0000313" key="3">
    <source>
        <dbReference type="Proteomes" id="UP001159363"/>
    </source>
</evidence>
<reference evidence="2 3" key="1">
    <citation type="submission" date="2023-02" db="EMBL/GenBank/DDBJ databases">
        <title>LHISI_Scaffold_Assembly.</title>
        <authorList>
            <person name="Stuart O.P."/>
            <person name="Cleave R."/>
            <person name="Magrath M.J.L."/>
            <person name="Mikheyev A.S."/>
        </authorList>
    </citation>
    <scope>NUCLEOTIDE SEQUENCE [LARGE SCALE GENOMIC DNA]</scope>
    <source>
        <strain evidence="2">Daus_M_001</strain>
        <tissue evidence="2">Leg muscle</tissue>
    </source>
</reference>
<protein>
    <recommendedName>
        <fullName evidence="1">PiggyBac transposable element-derived protein domain-containing protein</fullName>
    </recommendedName>
</protein>
<evidence type="ECO:0000259" key="1">
    <source>
        <dbReference type="Pfam" id="PF13843"/>
    </source>
</evidence>
<organism evidence="2 3">
    <name type="scientific">Dryococelus australis</name>
    <dbReference type="NCBI Taxonomy" id="614101"/>
    <lineage>
        <taxon>Eukaryota</taxon>
        <taxon>Metazoa</taxon>
        <taxon>Ecdysozoa</taxon>
        <taxon>Arthropoda</taxon>
        <taxon>Hexapoda</taxon>
        <taxon>Insecta</taxon>
        <taxon>Pterygota</taxon>
        <taxon>Neoptera</taxon>
        <taxon>Polyneoptera</taxon>
        <taxon>Phasmatodea</taxon>
        <taxon>Verophasmatodea</taxon>
        <taxon>Anareolatae</taxon>
        <taxon>Phasmatidae</taxon>
        <taxon>Eurycanthinae</taxon>
        <taxon>Dryococelus</taxon>
    </lineage>
</organism>
<sequence length="203" mass="23194">MYDFVSYTGKGMTTNLTNEQKTFGIGGQVIILLCKSLPQEKNRLKGCPLEEEKILQNSGRGSYDFRMDRNSGIIIVRWVDNKVVRLENSFYGIQPVYTVKHWNSSEKRKTDMPCPNIVTQYNKHMGGFDLAVMLIELYQVPLKSKTRDRKTWLKKFRVDIANGLMAVNKRKAGRPSLGLQKAVPVQDVSYDSIDHMPEYGPKG</sequence>
<dbReference type="Pfam" id="PF13843">
    <property type="entry name" value="DDE_Tnp_1_7"/>
    <property type="match status" value="1"/>
</dbReference>
<dbReference type="Proteomes" id="UP001159363">
    <property type="component" value="Chromosome X"/>
</dbReference>
<proteinExistence type="predicted"/>
<feature type="domain" description="PiggyBac transposable element-derived protein" evidence="1">
    <location>
        <begin position="41"/>
        <end position="149"/>
    </location>
</feature>
<dbReference type="PANTHER" id="PTHR47272">
    <property type="entry name" value="DDE_TNP_1_7 DOMAIN-CONTAINING PROTEIN"/>
    <property type="match status" value="1"/>
</dbReference>
<dbReference type="InterPro" id="IPR029526">
    <property type="entry name" value="PGBD"/>
</dbReference>
<evidence type="ECO:0000313" key="2">
    <source>
        <dbReference type="EMBL" id="KAJ8884895.1"/>
    </source>
</evidence>
<dbReference type="PANTHER" id="PTHR47272:SF1">
    <property type="entry name" value="PIGGYBAC TRANSPOSABLE ELEMENT-DERIVED PROTEIN 3-LIKE"/>
    <property type="match status" value="1"/>
</dbReference>
<keyword evidence="3" id="KW-1185">Reference proteome</keyword>
<dbReference type="EMBL" id="JARBHB010000004">
    <property type="protein sequence ID" value="KAJ8884895.1"/>
    <property type="molecule type" value="Genomic_DNA"/>
</dbReference>
<comment type="caution">
    <text evidence="2">The sequence shown here is derived from an EMBL/GenBank/DDBJ whole genome shotgun (WGS) entry which is preliminary data.</text>
</comment>
<accession>A0ABQ9HKK9</accession>